<keyword evidence="1" id="KW-0812">Transmembrane</keyword>
<reference evidence="2" key="1">
    <citation type="journal article" date="2020" name="Nature">
        <title>Giant virus diversity and host interactions through global metagenomics.</title>
        <authorList>
            <person name="Schulz F."/>
            <person name="Roux S."/>
            <person name="Paez-Espino D."/>
            <person name="Jungbluth S."/>
            <person name="Walsh D.A."/>
            <person name="Denef V.J."/>
            <person name="McMahon K.D."/>
            <person name="Konstantinidis K.T."/>
            <person name="Eloe-Fadrosh E.A."/>
            <person name="Kyrpides N.C."/>
            <person name="Woyke T."/>
        </authorList>
    </citation>
    <scope>NUCLEOTIDE SEQUENCE</scope>
    <source>
        <strain evidence="2">GVMAG-S-1101169-75</strain>
    </source>
</reference>
<organism evidence="2">
    <name type="scientific">viral metagenome</name>
    <dbReference type="NCBI Taxonomy" id="1070528"/>
    <lineage>
        <taxon>unclassified sequences</taxon>
        <taxon>metagenomes</taxon>
        <taxon>organismal metagenomes</taxon>
    </lineage>
</organism>
<proteinExistence type="predicted"/>
<dbReference type="EMBL" id="MN740790">
    <property type="protein sequence ID" value="QHU11808.1"/>
    <property type="molecule type" value="Genomic_DNA"/>
</dbReference>
<keyword evidence="1" id="KW-0472">Membrane</keyword>
<dbReference type="AlphaFoldDB" id="A0A6C0K6C9"/>
<accession>A0A6C0K6C9</accession>
<keyword evidence="1" id="KW-1133">Transmembrane helix</keyword>
<evidence type="ECO:0000313" key="2">
    <source>
        <dbReference type="EMBL" id="QHU11808.1"/>
    </source>
</evidence>
<protein>
    <submittedName>
        <fullName evidence="2">Uncharacterized protein</fullName>
    </submittedName>
</protein>
<evidence type="ECO:0000256" key="1">
    <source>
        <dbReference type="SAM" id="Phobius"/>
    </source>
</evidence>
<sequence>MFFEKKKRHQKIIFNFILEHSFFLFIIQSLQKIS</sequence>
<feature type="transmembrane region" description="Helical" evidence="1">
    <location>
        <begin position="12"/>
        <end position="30"/>
    </location>
</feature>
<name>A0A6C0K6C9_9ZZZZ</name>